<protein>
    <submittedName>
        <fullName evidence="2">Uncharacterized protein</fullName>
    </submittedName>
</protein>
<sequence length="85" mass="9794">MTNSIITENRSRNTVRKTWLKFLREHLKPVTMFAPWEDPANFTLNNSLEMEKSDEEIKEKAEPAQKETPSAAIELWTDGSVKDAT</sequence>
<gene>
    <name evidence="2" type="ORF">ElyMa_001011400</name>
</gene>
<keyword evidence="3" id="KW-1185">Reference proteome</keyword>
<dbReference type="EMBL" id="BMAT01002058">
    <property type="protein sequence ID" value="GFR98159.1"/>
    <property type="molecule type" value="Genomic_DNA"/>
</dbReference>
<reference evidence="2 3" key="1">
    <citation type="journal article" date="2021" name="Elife">
        <title>Chloroplast acquisition without the gene transfer in kleptoplastic sea slugs, Plakobranchus ocellatus.</title>
        <authorList>
            <person name="Maeda T."/>
            <person name="Takahashi S."/>
            <person name="Yoshida T."/>
            <person name="Shimamura S."/>
            <person name="Takaki Y."/>
            <person name="Nagai Y."/>
            <person name="Toyoda A."/>
            <person name="Suzuki Y."/>
            <person name="Arimoto A."/>
            <person name="Ishii H."/>
            <person name="Satoh N."/>
            <person name="Nishiyama T."/>
            <person name="Hasebe M."/>
            <person name="Maruyama T."/>
            <person name="Minagawa J."/>
            <person name="Obokata J."/>
            <person name="Shigenobu S."/>
        </authorList>
    </citation>
    <scope>NUCLEOTIDE SEQUENCE [LARGE SCALE GENOMIC DNA]</scope>
</reference>
<proteinExistence type="predicted"/>
<accession>A0AAV4HKC5</accession>
<evidence type="ECO:0000313" key="2">
    <source>
        <dbReference type="EMBL" id="GFR98159.1"/>
    </source>
</evidence>
<dbReference type="AlphaFoldDB" id="A0AAV4HKC5"/>
<evidence type="ECO:0000256" key="1">
    <source>
        <dbReference type="SAM" id="MobiDB-lite"/>
    </source>
</evidence>
<organism evidence="2 3">
    <name type="scientific">Elysia marginata</name>
    <dbReference type="NCBI Taxonomy" id="1093978"/>
    <lineage>
        <taxon>Eukaryota</taxon>
        <taxon>Metazoa</taxon>
        <taxon>Spiralia</taxon>
        <taxon>Lophotrochozoa</taxon>
        <taxon>Mollusca</taxon>
        <taxon>Gastropoda</taxon>
        <taxon>Heterobranchia</taxon>
        <taxon>Euthyneura</taxon>
        <taxon>Panpulmonata</taxon>
        <taxon>Sacoglossa</taxon>
        <taxon>Placobranchoidea</taxon>
        <taxon>Plakobranchidae</taxon>
        <taxon>Elysia</taxon>
    </lineage>
</organism>
<comment type="caution">
    <text evidence="2">The sequence shown here is derived from an EMBL/GenBank/DDBJ whole genome shotgun (WGS) entry which is preliminary data.</text>
</comment>
<dbReference type="Proteomes" id="UP000762676">
    <property type="component" value="Unassembled WGS sequence"/>
</dbReference>
<name>A0AAV4HKC5_9GAST</name>
<feature type="compositionally biased region" description="Basic and acidic residues" evidence="1">
    <location>
        <begin position="51"/>
        <end position="65"/>
    </location>
</feature>
<feature type="region of interest" description="Disordered" evidence="1">
    <location>
        <begin position="51"/>
        <end position="85"/>
    </location>
</feature>
<evidence type="ECO:0000313" key="3">
    <source>
        <dbReference type="Proteomes" id="UP000762676"/>
    </source>
</evidence>